<evidence type="ECO:0000256" key="7">
    <source>
        <dbReference type="SAM" id="SignalP"/>
    </source>
</evidence>
<feature type="domain" description="Peptidase S8/S53" evidence="8">
    <location>
        <begin position="154"/>
        <end position="260"/>
    </location>
</feature>
<evidence type="ECO:0000313" key="10">
    <source>
        <dbReference type="EMBL" id="MCG4564962.1"/>
    </source>
</evidence>
<evidence type="ECO:0000256" key="5">
    <source>
        <dbReference type="ARBA" id="ARBA00022825"/>
    </source>
</evidence>
<keyword evidence="5" id="KW-0720">Serine protease</keyword>
<dbReference type="GO" id="GO:0006508">
    <property type="term" value="P:proteolysis"/>
    <property type="evidence" value="ECO:0007669"/>
    <property type="project" value="UniProtKB-KW"/>
</dbReference>
<sequence length="743" mass="83293">MKNVRKFLSILIILTLVLPSLVFAEGDGKLVDEFPDRNNEIVDKSKTGGAHGMHVAGTVAANGNIEDNGINGVAPEAQVLAMKVFSNKIDIGTFDDIYLDAIEESIVLESDVINMSLGSPAVFIGHGHGSEMVKKEKKFVTFNKDTIDIPNPEEWQMSDFTSWGTTPSLELKPEITAPGGKIYSTLNNNKYGSMNGTSMSAPHVAGGSALVMEYIKESSQYGRLNPKLQSRIAKQLMMNTAKILEDENGIPYSPRRQGAGIMNLNGAVNTPVRVVNRADNEAKLELKDFSSKEISVELSLFNDSEEDISYKIDGVVLADDIQEVEGKEVNTLKSRVVDSNISSEETITVPANGSKNLKINIDFSKDSNIYEDMFIEGFVKLEEITDTYPELSIPFVGFYGDWNGPEILDGMKDLNEESYYNISGMVNGKDYYMDPGKAAINPGTKTGRKNRTDSITPILSFLRNAEEVKYSIEDEEGNLVRNIRNESFVRKHYVGGGQNTPYSYSILRRWDGRGKIRTVEDGLYYYKIKSKIHYGNKAKWQEKSIPVYVDTKAPEITDIAFDKESGDLTWKGKDEGSGIRYFTIWSNDKKIVEYIEAEEGMEEYKYNIGEFIEEGNEYNIEIVGFDYASNGGISEVLTVDIVDEEVDETEEDFNIEVSFDWEAIAEDIELPGTTLEGYNILNWTTENEDLITIEPIKSEDGNIINSRAKIEPVDEDMEVKFFAHIEKEDRVHIKEFKGTIKKD</sequence>
<dbReference type="Pfam" id="PF00082">
    <property type="entry name" value="Peptidase_S8"/>
    <property type="match status" value="2"/>
</dbReference>
<dbReference type="Proteomes" id="UP001108123">
    <property type="component" value="Unassembled WGS sequence"/>
</dbReference>
<dbReference type="InterPro" id="IPR000209">
    <property type="entry name" value="Peptidase_S8/S53_dom"/>
</dbReference>
<dbReference type="PRINTS" id="PR00723">
    <property type="entry name" value="SUBTILISIN"/>
</dbReference>
<dbReference type="Gene3D" id="3.40.50.200">
    <property type="entry name" value="Peptidase S8/S53 domain"/>
    <property type="match status" value="2"/>
</dbReference>
<evidence type="ECO:0000259" key="8">
    <source>
        <dbReference type="Pfam" id="PF00082"/>
    </source>
</evidence>
<evidence type="ECO:0000259" key="9">
    <source>
        <dbReference type="Pfam" id="PF06280"/>
    </source>
</evidence>
<keyword evidence="4" id="KW-0378">Hydrolase</keyword>
<dbReference type="EMBL" id="JAKNID010000016">
    <property type="protein sequence ID" value="MCG4564962.1"/>
    <property type="molecule type" value="Genomic_DNA"/>
</dbReference>
<keyword evidence="11" id="KW-1185">Reference proteome</keyword>
<dbReference type="PANTHER" id="PTHR43806:SF11">
    <property type="entry name" value="CEREVISIN-RELATED"/>
    <property type="match status" value="1"/>
</dbReference>
<feature type="domain" description="Peptidase S8/S53" evidence="8">
    <location>
        <begin position="44"/>
        <end position="135"/>
    </location>
</feature>
<dbReference type="AlphaFoldDB" id="A0A9Q4ACR0"/>
<comment type="similarity">
    <text evidence="1 6">Belongs to the peptidase S8 family.</text>
</comment>
<dbReference type="Gene3D" id="2.60.40.4070">
    <property type="match status" value="1"/>
</dbReference>
<evidence type="ECO:0000313" key="11">
    <source>
        <dbReference type="Proteomes" id="UP001108123"/>
    </source>
</evidence>
<organism evidence="10 11">
    <name type="scientific">Anaerosalibacter bizertensis</name>
    <dbReference type="NCBI Taxonomy" id="932217"/>
    <lineage>
        <taxon>Bacteria</taxon>
        <taxon>Bacillati</taxon>
        <taxon>Bacillota</taxon>
        <taxon>Tissierellia</taxon>
        <taxon>Tissierellales</taxon>
        <taxon>Sporanaerobacteraceae</taxon>
        <taxon>Anaerosalibacter</taxon>
    </lineage>
</organism>
<dbReference type="InterPro" id="IPR036852">
    <property type="entry name" value="Peptidase_S8/S53_dom_sf"/>
</dbReference>
<dbReference type="PROSITE" id="PS00137">
    <property type="entry name" value="SUBTILASE_HIS"/>
    <property type="match status" value="1"/>
</dbReference>
<dbReference type="RefSeq" id="WP_226807802.1">
    <property type="nucleotide sequence ID" value="NZ_JAJBNW010000016.1"/>
</dbReference>
<evidence type="ECO:0000256" key="6">
    <source>
        <dbReference type="PROSITE-ProRule" id="PRU01240"/>
    </source>
</evidence>
<dbReference type="InterPro" id="IPR010435">
    <property type="entry name" value="C5a/SBT2-like_Fn3"/>
</dbReference>
<evidence type="ECO:0000256" key="1">
    <source>
        <dbReference type="ARBA" id="ARBA00011073"/>
    </source>
</evidence>
<dbReference type="Gene3D" id="2.60.40.1710">
    <property type="entry name" value="Subtilisin-like superfamily"/>
    <property type="match status" value="1"/>
</dbReference>
<dbReference type="PANTHER" id="PTHR43806">
    <property type="entry name" value="PEPTIDASE S8"/>
    <property type="match status" value="1"/>
</dbReference>
<dbReference type="PROSITE" id="PS00138">
    <property type="entry name" value="SUBTILASE_SER"/>
    <property type="match status" value="1"/>
</dbReference>
<dbReference type="Gene3D" id="3.50.30.30">
    <property type="match status" value="1"/>
</dbReference>
<dbReference type="GO" id="GO:0004252">
    <property type="term" value="F:serine-type endopeptidase activity"/>
    <property type="evidence" value="ECO:0007669"/>
    <property type="project" value="InterPro"/>
</dbReference>
<dbReference type="SUPFAM" id="SSF52743">
    <property type="entry name" value="Subtilisin-like"/>
    <property type="match status" value="1"/>
</dbReference>
<keyword evidence="3 7" id="KW-0732">Signal</keyword>
<dbReference type="InterPro" id="IPR015500">
    <property type="entry name" value="Peptidase_S8_subtilisin-rel"/>
</dbReference>
<comment type="caution">
    <text evidence="6">Lacks conserved residue(s) required for the propagation of feature annotation.</text>
</comment>
<accession>A0A9Q4ACR0</accession>
<evidence type="ECO:0000256" key="2">
    <source>
        <dbReference type="ARBA" id="ARBA00022670"/>
    </source>
</evidence>
<dbReference type="InterPro" id="IPR023828">
    <property type="entry name" value="Peptidase_S8_Ser-AS"/>
</dbReference>
<proteinExistence type="inferred from homology"/>
<comment type="caution">
    <text evidence="10">The sequence shown here is derived from an EMBL/GenBank/DDBJ whole genome shotgun (WGS) entry which is preliminary data.</text>
</comment>
<gene>
    <name evidence="10" type="ORF">L0P62_05810</name>
</gene>
<dbReference type="GO" id="GO:0016020">
    <property type="term" value="C:membrane"/>
    <property type="evidence" value="ECO:0007669"/>
    <property type="project" value="InterPro"/>
</dbReference>
<feature type="domain" description="C5a peptidase/Subtilisin-like protease SBT2-like Fn3-like" evidence="9">
    <location>
        <begin position="285"/>
        <end position="396"/>
    </location>
</feature>
<protein>
    <submittedName>
        <fullName evidence="10">S8 family serine peptidase</fullName>
    </submittedName>
</protein>
<keyword evidence="2" id="KW-0645">Protease</keyword>
<evidence type="ECO:0000256" key="3">
    <source>
        <dbReference type="ARBA" id="ARBA00022729"/>
    </source>
</evidence>
<dbReference type="PROSITE" id="PS51892">
    <property type="entry name" value="SUBTILASE"/>
    <property type="match status" value="1"/>
</dbReference>
<evidence type="ECO:0000256" key="4">
    <source>
        <dbReference type="ARBA" id="ARBA00022801"/>
    </source>
</evidence>
<dbReference type="InterPro" id="IPR022398">
    <property type="entry name" value="Peptidase_S8_His-AS"/>
</dbReference>
<dbReference type="Pfam" id="PF06280">
    <property type="entry name" value="fn3_5"/>
    <property type="match status" value="1"/>
</dbReference>
<name>A0A9Q4ACR0_9FIRM</name>
<feature type="chain" id="PRO_5040399846" evidence="7">
    <location>
        <begin position="25"/>
        <end position="743"/>
    </location>
</feature>
<reference evidence="10" key="1">
    <citation type="submission" date="2022-01" db="EMBL/GenBank/DDBJ databases">
        <title>Collection of gut derived symbiotic bacterial strains cultured from healthy donors.</title>
        <authorList>
            <person name="Lin H."/>
            <person name="Kohout C."/>
            <person name="Waligurski E."/>
            <person name="Pamer E.G."/>
        </authorList>
    </citation>
    <scope>NUCLEOTIDE SEQUENCE</scope>
    <source>
        <strain evidence="10">MSK.14.39</strain>
    </source>
</reference>
<dbReference type="InterPro" id="IPR050131">
    <property type="entry name" value="Peptidase_S8_subtilisin-like"/>
</dbReference>
<feature type="signal peptide" evidence="7">
    <location>
        <begin position="1"/>
        <end position="24"/>
    </location>
</feature>